<proteinExistence type="predicted"/>
<dbReference type="RefSeq" id="WP_155041756.1">
    <property type="nucleotide sequence ID" value="NZ_JBHGCD010000023.1"/>
</dbReference>
<dbReference type="OrthoDB" id="9798763at2"/>
<reference evidence="3 4" key="1">
    <citation type="submission" date="2019-11" db="EMBL/GenBank/DDBJ databases">
        <authorList>
            <person name="Dong K."/>
        </authorList>
    </citation>
    <scope>NUCLEOTIDE SEQUENCE [LARGE SCALE GENOMIC DNA]</scope>
    <source>
        <strain evidence="3 4">NBRC 112902</strain>
    </source>
</reference>
<accession>A0A844HNA3</accession>
<dbReference type="Proteomes" id="UP000449846">
    <property type="component" value="Unassembled WGS sequence"/>
</dbReference>
<dbReference type="AlphaFoldDB" id="A0A844HNA3"/>
<keyword evidence="4" id="KW-1185">Reference proteome</keyword>
<dbReference type="Gene3D" id="3.90.420.10">
    <property type="entry name" value="Oxidoreductase, molybdopterin-binding domain"/>
    <property type="match status" value="1"/>
</dbReference>
<evidence type="ECO:0000313" key="4">
    <source>
        <dbReference type="Proteomes" id="UP000449846"/>
    </source>
</evidence>
<evidence type="ECO:0000256" key="1">
    <source>
        <dbReference type="SAM" id="SignalP"/>
    </source>
</evidence>
<name>A0A844HNA3_9RHOB</name>
<organism evidence="3 4">
    <name type="scientific">Paracoccus litorisediminis</name>
    <dbReference type="NCBI Taxonomy" id="2006130"/>
    <lineage>
        <taxon>Bacteria</taxon>
        <taxon>Pseudomonadati</taxon>
        <taxon>Pseudomonadota</taxon>
        <taxon>Alphaproteobacteria</taxon>
        <taxon>Rhodobacterales</taxon>
        <taxon>Paracoccaceae</taxon>
        <taxon>Paracoccus</taxon>
    </lineage>
</organism>
<dbReference type="Pfam" id="PF00174">
    <property type="entry name" value="Oxidored_molyb"/>
    <property type="match status" value="1"/>
</dbReference>
<evidence type="ECO:0000259" key="2">
    <source>
        <dbReference type="Pfam" id="PF00174"/>
    </source>
</evidence>
<dbReference type="InterPro" id="IPR000572">
    <property type="entry name" value="OxRdtase_Mopterin-bd_dom"/>
</dbReference>
<evidence type="ECO:0000313" key="3">
    <source>
        <dbReference type="EMBL" id="MTH61803.1"/>
    </source>
</evidence>
<keyword evidence="1" id="KW-0732">Signal</keyword>
<feature type="signal peptide" evidence="1">
    <location>
        <begin position="1"/>
        <end position="21"/>
    </location>
</feature>
<feature type="chain" id="PRO_5032478669" evidence="1">
    <location>
        <begin position="22"/>
        <end position="167"/>
    </location>
</feature>
<gene>
    <name evidence="3" type="ORF">GL300_21610</name>
</gene>
<protein>
    <submittedName>
        <fullName evidence="3">Molybdopterin-dependent oxidoreductase</fullName>
    </submittedName>
</protein>
<feature type="domain" description="Oxidoreductase molybdopterin-binding" evidence="2">
    <location>
        <begin position="68"/>
        <end position="141"/>
    </location>
</feature>
<comment type="caution">
    <text evidence="3">The sequence shown here is derived from an EMBL/GenBank/DDBJ whole genome shotgun (WGS) entry which is preliminary data.</text>
</comment>
<dbReference type="InterPro" id="IPR036374">
    <property type="entry name" value="OxRdtase_Mopterin-bd_sf"/>
</dbReference>
<dbReference type="SUPFAM" id="SSF56524">
    <property type="entry name" value="Oxidoreductase molybdopterin-binding domain"/>
    <property type="match status" value="1"/>
</dbReference>
<sequence length="167" mass="18073">MLIRSFAALIAGICFATVSVADTLPSPTGQVILTVTGNIANTNDGKAAKFDRAMLEGLGMTEITTSSPWYDKKSTFAGVPFKVVMDYVGAEGENVSAVALNDYSTNIPMVDVRETDVILATKLNGVDMDVRDKGPIFVIYPYDSASKLQTQTYYARSAWQVTKLIVE</sequence>
<dbReference type="EMBL" id="WMIG01000020">
    <property type="protein sequence ID" value="MTH61803.1"/>
    <property type="molecule type" value="Genomic_DNA"/>
</dbReference>